<evidence type="ECO:0000256" key="4">
    <source>
        <dbReference type="PROSITE-ProRule" id="PRU00339"/>
    </source>
</evidence>
<keyword evidence="1" id="KW-0677">Repeat</keyword>
<dbReference type="Pfam" id="PF18972">
    <property type="entry name" value="Wheel"/>
    <property type="match status" value="1"/>
</dbReference>
<dbReference type="GO" id="GO:0030544">
    <property type="term" value="F:Hsp70 protein binding"/>
    <property type="evidence" value="ECO:0007669"/>
    <property type="project" value="TreeGrafter"/>
</dbReference>
<dbReference type="GO" id="GO:0005634">
    <property type="term" value="C:nucleus"/>
    <property type="evidence" value="ECO:0007669"/>
    <property type="project" value="TreeGrafter"/>
</dbReference>
<evidence type="ECO:0000256" key="1">
    <source>
        <dbReference type="ARBA" id="ARBA00022737"/>
    </source>
</evidence>
<evidence type="ECO:0000256" key="5">
    <source>
        <dbReference type="SAM" id="Coils"/>
    </source>
</evidence>
<feature type="domain" description="Cns1/TTC4 wheel" evidence="7">
    <location>
        <begin position="259"/>
        <end position="374"/>
    </location>
</feature>
<keyword evidence="9" id="KW-1185">Reference proteome</keyword>
<feature type="repeat" description="TPR" evidence="4">
    <location>
        <begin position="79"/>
        <end position="112"/>
    </location>
</feature>
<dbReference type="GO" id="GO:0006457">
    <property type="term" value="P:protein folding"/>
    <property type="evidence" value="ECO:0007669"/>
    <property type="project" value="TreeGrafter"/>
</dbReference>
<dbReference type="InterPro" id="IPR019734">
    <property type="entry name" value="TPR_rpt"/>
</dbReference>
<dbReference type="SUPFAM" id="SSF48452">
    <property type="entry name" value="TPR-like"/>
    <property type="match status" value="1"/>
</dbReference>
<feature type="region of interest" description="Disordered" evidence="6">
    <location>
        <begin position="1"/>
        <end position="30"/>
    </location>
</feature>
<dbReference type="InterPro" id="IPR044059">
    <property type="entry name" value="Csn1/TTC4_wheel"/>
</dbReference>
<dbReference type="GO" id="GO:0005829">
    <property type="term" value="C:cytosol"/>
    <property type="evidence" value="ECO:0007669"/>
    <property type="project" value="TreeGrafter"/>
</dbReference>
<evidence type="ECO:0000313" key="8">
    <source>
        <dbReference type="EMBL" id="ANZ75930.1"/>
    </source>
</evidence>
<dbReference type="SMART" id="SM00028">
    <property type="entry name" value="TPR"/>
    <property type="match status" value="3"/>
</dbReference>
<evidence type="ECO:0000256" key="6">
    <source>
        <dbReference type="SAM" id="MobiDB-lite"/>
    </source>
</evidence>
<feature type="compositionally biased region" description="Basic and acidic residues" evidence="6">
    <location>
        <begin position="1"/>
        <end position="11"/>
    </location>
</feature>
<dbReference type="Proteomes" id="UP000094565">
    <property type="component" value="Chromosome 2"/>
</dbReference>
<evidence type="ECO:0000259" key="7">
    <source>
        <dbReference type="Pfam" id="PF18972"/>
    </source>
</evidence>
<dbReference type="Pfam" id="PF14559">
    <property type="entry name" value="TPR_19"/>
    <property type="match status" value="1"/>
</dbReference>
<evidence type="ECO:0000313" key="9">
    <source>
        <dbReference type="Proteomes" id="UP000094565"/>
    </source>
</evidence>
<comment type="similarity">
    <text evidence="3">Belongs to the TTC4 family.</text>
</comment>
<dbReference type="OrthoDB" id="420195at2759"/>
<name>A0A1B2JD19_PICPA</name>
<dbReference type="PANTHER" id="PTHR46035:SF1">
    <property type="entry name" value="TETRATRICOPEPTIDE REPEAT PROTEIN 4"/>
    <property type="match status" value="1"/>
</dbReference>
<dbReference type="AlphaFoldDB" id="A0A1B2JD19"/>
<feature type="coiled-coil region" evidence="5">
    <location>
        <begin position="193"/>
        <end position="227"/>
    </location>
</feature>
<gene>
    <name evidence="8" type="primary">CNS1</name>
    <name evidence="8" type="ORF">ATY40_BA7502708</name>
</gene>
<evidence type="ECO:0000256" key="2">
    <source>
        <dbReference type="ARBA" id="ARBA00022803"/>
    </source>
</evidence>
<proteinExistence type="inferred from homology"/>
<dbReference type="PROSITE" id="PS50005">
    <property type="entry name" value="TPR"/>
    <property type="match status" value="1"/>
</dbReference>
<dbReference type="GO" id="GO:0051879">
    <property type="term" value="F:Hsp90 protein binding"/>
    <property type="evidence" value="ECO:0007669"/>
    <property type="project" value="InterPro"/>
</dbReference>
<reference evidence="8 9" key="1">
    <citation type="submission" date="2016-02" db="EMBL/GenBank/DDBJ databases">
        <title>Comparative genomic and transcriptomic foundation for Pichia pastoris.</title>
        <authorList>
            <person name="Love K.R."/>
            <person name="Shah K.A."/>
            <person name="Whittaker C.A."/>
            <person name="Wu J."/>
            <person name="Bartlett M.C."/>
            <person name="Ma D."/>
            <person name="Leeson R.L."/>
            <person name="Priest M."/>
            <person name="Young S.K."/>
            <person name="Love J.C."/>
        </authorList>
    </citation>
    <scope>NUCLEOTIDE SEQUENCE [LARGE SCALE GENOMIC DNA]</scope>
    <source>
        <strain evidence="8 9">ATCC 28485</strain>
    </source>
</reference>
<evidence type="ECO:0000256" key="3">
    <source>
        <dbReference type="ARBA" id="ARBA00023602"/>
    </source>
</evidence>
<protein>
    <submittedName>
        <fullName evidence="8">BA75_02708T0</fullName>
    </submittedName>
</protein>
<organism evidence="8 9">
    <name type="scientific">Komagataella pastoris</name>
    <name type="common">Yeast</name>
    <name type="synonym">Pichia pastoris</name>
    <dbReference type="NCBI Taxonomy" id="4922"/>
    <lineage>
        <taxon>Eukaryota</taxon>
        <taxon>Fungi</taxon>
        <taxon>Dikarya</taxon>
        <taxon>Ascomycota</taxon>
        <taxon>Saccharomycotina</taxon>
        <taxon>Pichiomycetes</taxon>
        <taxon>Pichiales</taxon>
        <taxon>Pichiaceae</taxon>
        <taxon>Komagataella</taxon>
    </lineage>
</organism>
<dbReference type="PANTHER" id="PTHR46035">
    <property type="entry name" value="TETRATRICOPEPTIDE REPEAT PROTEIN 4"/>
    <property type="match status" value="1"/>
</dbReference>
<keyword evidence="5" id="KW-0175">Coiled coil</keyword>
<sequence length="384" mass="43876">MESTSEWDKRRYVPQKGDPALPPQLADYSSKTTEEVMKDINRLPLFMTQLDETDGEGGENEGLEALKALAYEGEPDEVASNFKNQGNDCYKSKQYQDAVQYYTKALEVKCDDAAINASLYLNRAACNLELKNYRRCINDCKLALLLTPDNVKAYYRSAKAYLALGNLNEASELVDFVLKQQQEHEVKQDTKALEMLGTQIRNQKQKLEEQERKRNERENAKKAKEAALAVALTLRGYTIVHTKEPFGILQNKKIFLETETDVESQMIFPGMVLYPTLDEWDFVEQISELNTPKEIIGMLMDRPPEYFAQPGHENFQPKNLQAYMQTQSGGLVKVGRNLSFKEILSSKQPIIPLMDNSLRVYVVPKQDGDFLSQWNKAKALSERM</sequence>
<dbReference type="CDD" id="cd21381">
    <property type="entry name" value="CTWD_TTC4"/>
    <property type="match status" value="1"/>
</dbReference>
<dbReference type="Gene3D" id="1.25.40.10">
    <property type="entry name" value="Tetratricopeptide repeat domain"/>
    <property type="match status" value="1"/>
</dbReference>
<dbReference type="InterPro" id="IPR011990">
    <property type="entry name" value="TPR-like_helical_dom_sf"/>
</dbReference>
<keyword evidence="2 4" id="KW-0802">TPR repeat</keyword>
<accession>A0A1B2JD19</accession>
<dbReference type="EMBL" id="CP014585">
    <property type="protein sequence ID" value="ANZ75930.1"/>
    <property type="molecule type" value="Genomic_DNA"/>
</dbReference>